<name>A0A4U8UHL3_STECR</name>
<proteinExistence type="predicted"/>
<dbReference type="AlphaFoldDB" id="A0A4U8UHL3"/>
<dbReference type="EMBL" id="AZBU02000001">
    <property type="protein sequence ID" value="TMS32470.1"/>
    <property type="molecule type" value="Genomic_DNA"/>
</dbReference>
<evidence type="ECO:0000313" key="1">
    <source>
        <dbReference type="EMBL" id="TMS32470.1"/>
    </source>
</evidence>
<accession>A0A4U8UHL3</accession>
<reference evidence="1 2" key="2">
    <citation type="journal article" date="2019" name="G3 (Bethesda)">
        <title>Hybrid Assembly of the Genome of the Entomopathogenic Nematode Steinernema carpocapsae Identifies the X-Chromosome.</title>
        <authorList>
            <person name="Serra L."/>
            <person name="Macchietto M."/>
            <person name="Macias-Munoz A."/>
            <person name="McGill C.J."/>
            <person name="Rodriguez I.M."/>
            <person name="Rodriguez B."/>
            <person name="Murad R."/>
            <person name="Mortazavi A."/>
        </authorList>
    </citation>
    <scope>NUCLEOTIDE SEQUENCE [LARGE SCALE GENOMIC DNA]</scope>
    <source>
        <strain evidence="1 2">ALL</strain>
    </source>
</reference>
<organism evidence="1 2">
    <name type="scientific">Steinernema carpocapsae</name>
    <name type="common">Entomopathogenic nematode</name>
    <dbReference type="NCBI Taxonomy" id="34508"/>
    <lineage>
        <taxon>Eukaryota</taxon>
        <taxon>Metazoa</taxon>
        <taxon>Ecdysozoa</taxon>
        <taxon>Nematoda</taxon>
        <taxon>Chromadorea</taxon>
        <taxon>Rhabditida</taxon>
        <taxon>Tylenchina</taxon>
        <taxon>Panagrolaimomorpha</taxon>
        <taxon>Strongyloidoidea</taxon>
        <taxon>Steinernematidae</taxon>
        <taxon>Steinernema</taxon>
    </lineage>
</organism>
<gene>
    <name evidence="1" type="ORF">L596_000300</name>
</gene>
<sequence length="73" mass="8101">MLRPRVVRRAAMAKTAACGEKTRVHLAARWPRVRAAAATADAAACGEETRDHPYVRREMQAVDKAAFHGKCKR</sequence>
<evidence type="ECO:0000313" key="2">
    <source>
        <dbReference type="Proteomes" id="UP000298663"/>
    </source>
</evidence>
<comment type="caution">
    <text evidence="1">The sequence shown here is derived from an EMBL/GenBank/DDBJ whole genome shotgun (WGS) entry which is preliminary data.</text>
</comment>
<protein>
    <submittedName>
        <fullName evidence="1">Uncharacterized protein</fullName>
    </submittedName>
</protein>
<keyword evidence="2" id="KW-1185">Reference proteome</keyword>
<dbReference type="Proteomes" id="UP000298663">
    <property type="component" value="Unassembled WGS sequence"/>
</dbReference>
<reference evidence="1 2" key="1">
    <citation type="journal article" date="2015" name="Genome Biol.">
        <title>Comparative genomics of Steinernema reveals deeply conserved gene regulatory networks.</title>
        <authorList>
            <person name="Dillman A.R."/>
            <person name="Macchietto M."/>
            <person name="Porter C.F."/>
            <person name="Rogers A."/>
            <person name="Williams B."/>
            <person name="Antoshechkin I."/>
            <person name="Lee M.M."/>
            <person name="Goodwin Z."/>
            <person name="Lu X."/>
            <person name="Lewis E.E."/>
            <person name="Goodrich-Blair H."/>
            <person name="Stock S.P."/>
            <person name="Adams B.J."/>
            <person name="Sternberg P.W."/>
            <person name="Mortazavi A."/>
        </authorList>
    </citation>
    <scope>NUCLEOTIDE SEQUENCE [LARGE SCALE GENOMIC DNA]</scope>
    <source>
        <strain evidence="1 2">ALL</strain>
    </source>
</reference>